<evidence type="ECO:0000313" key="3">
    <source>
        <dbReference type="EMBL" id="PIC41781.1"/>
    </source>
</evidence>
<sequence>MTALSSAKAASTMKAYGQENEQRRRWILERGLPLNEVSTVMYLAWKSESVGSGSLAKISAAYKMVNNEVSIPGAQCVAELINSKKRAEATTRKQPVCINEPVIVKIMSTLEDDAKSERDVLLVHLSYSALLRASEASNLQWKDVRVKNGLLEVFVAEAKNDQLGKGRTTFVQCKAGSDLDLLLKRWKVRCSLKNPDFIFHNLHNQKPLSPSSISSIVKAKFDAIGVQGSHHALRKGRANDLQAEGFSLDEIQRTGRWRSPAGMSTYLRDNPRAQGIRVEEMESEEEEEGPPSLTREAPIYKDDILIPHLRKCQKRKKCSLEGLILAALRHILLQGIYYPSLEQYDIVPTRSLLQGYEIFGRFVEDDRENIYPPLFVDTESSTTPRGSKLALVSHFDVHSGIVLLWRVHKASQEEVDDVIWAINQKRREERIVVFGSEPLFKIRATDIQGDRPRRPNEKMALKDAAAAIGRNISKNETLSDWTADELRRAQQHYAAMDVVILNHSTENGSVSTSIDIYSTADFRPLYCRLQTTTPNFLQHHLQKRSQQVFSIYPIDCILPLFLLPLPFSTMSKAFSEKRKRTRNLIVDLEKALTADSFPLESLEMDYNFAVIPNIPATTVITTRQQFGMEAVNIHRIHVKNCVVDWLNARDLV</sequence>
<dbReference type="PROSITE" id="PS51898">
    <property type="entry name" value="TYR_RECOMBINASE"/>
    <property type="match status" value="1"/>
</dbReference>
<evidence type="ECO:0000313" key="4">
    <source>
        <dbReference type="Proteomes" id="UP000230233"/>
    </source>
</evidence>
<dbReference type="InterPro" id="IPR013762">
    <property type="entry name" value="Integrase-like_cat_sf"/>
</dbReference>
<name>A0A2G5UQY7_9PELO</name>
<dbReference type="PANTHER" id="PTHR33435:SF3">
    <property type="entry name" value="PROTEIN CBG21870"/>
    <property type="match status" value="1"/>
</dbReference>
<dbReference type="Pfam" id="PF00589">
    <property type="entry name" value="Phage_integrase"/>
    <property type="match status" value="1"/>
</dbReference>
<dbReference type="EMBL" id="PDUG01000003">
    <property type="protein sequence ID" value="PIC41781.1"/>
    <property type="molecule type" value="Genomic_DNA"/>
</dbReference>
<feature type="domain" description="Tyr recombinase" evidence="2">
    <location>
        <begin position="93"/>
        <end position="281"/>
    </location>
</feature>
<dbReference type="Gene3D" id="3.30.420.10">
    <property type="entry name" value="Ribonuclease H-like superfamily/Ribonuclease H"/>
    <property type="match status" value="1"/>
</dbReference>
<dbReference type="AlphaFoldDB" id="A0A2G5UQY7"/>
<dbReference type="GO" id="GO:0015074">
    <property type="term" value="P:DNA integration"/>
    <property type="evidence" value="ECO:0007669"/>
    <property type="project" value="InterPro"/>
</dbReference>
<protein>
    <recommendedName>
        <fullName evidence="2">Tyr recombinase domain-containing protein</fullName>
    </recommendedName>
</protein>
<dbReference type="InterPro" id="IPR036397">
    <property type="entry name" value="RNaseH_sf"/>
</dbReference>
<organism evidence="3 4">
    <name type="scientific">Caenorhabditis nigoni</name>
    <dbReference type="NCBI Taxonomy" id="1611254"/>
    <lineage>
        <taxon>Eukaryota</taxon>
        <taxon>Metazoa</taxon>
        <taxon>Ecdysozoa</taxon>
        <taxon>Nematoda</taxon>
        <taxon>Chromadorea</taxon>
        <taxon>Rhabditida</taxon>
        <taxon>Rhabditina</taxon>
        <taxon>Rhabditomorpha</taxon>
        <taxon>Rhabditoidea</taxon>
        <taxon>Rhabditidae</taxon>
        <taxon>Peloderinae</taxon>
        <taxon>Caenorhabditis</taxon>
    </lineage>
</organism>
<proteinExistence type="predicted"/>
<dbReference type="GO" id="GO:0006310">
    <property type="term" value="P:DNA recombination"/>
    <property type="evidence" value="ECO:0007669"/>
    <property type="project" value="UniProtKB-KW"/>
</dbReference>
<dbReference type="SUPFAM" id="SSF56349">
    <property type="entry name" value="DNA breaking-rejoining enzymes"/>
    <property type="match status" value="1"/>
</dbReference>
<dbReference type="OrthoDB" id="5864171at2759"/>
<reference evidence="4" key="1">
    <citation type="submission" date="2017-10" db="EMBL/GenBank/DDBJ databases">
        <title>Rapid genome shrinkage in a self-fertile nematode reveals novel sperm competition proteins.</title>
        <authorList>
            <person name="Yin D."/>
            <person name="Schwarz E.M."/>
            <person name="Thomas C.G."/>
            <person name="Felde R.L."/>
            <person name="Korf I.F."/>
            <person name="Cutter A.D."/>
            <person name="Schartner C.M."/>
            <person name="Ralston E.J."/>
            <person name="Meyer B.J."/>
            <person name="Haag E.S."/>
        </authorList>
    </citation>
    <scope>NUCLEOTIDE SEQUENCE [LARGE SCALE GENOMIC DNA]</scope>
    <source>
        <strain evidence="4">JU1422</strain>
    </source>
</reference>
<dbReference type="InterPro" id="IPR011010">
    <property type="entry name" value="DNA_brk_join_enz"/>
</dbReference>
<comment type="caution">
    <text evidence="3">The sequence shown here is derived from an EMBL/GenBank/DDBJ whole genome shotgun (WGS) entry which is preliminary data.</text>
</comment>
<dbReference type="PANTHER" id="PTHR33435">
    <property type="entry name" value="PROTEIN CBG21870-RELATED"/>
    <property type="match status" value="1"/>
</dbReference>
<evidence type="ECO:0000256" key="1">
    <source>
        <dbReference type="ARBA" id="ARBA00023172"/>
    </source>
</evidence>
<gene>
    <name evidence="3" type="primary">Cnig_chr_III.g9074</name>
    <name evidence="3" type="ORF">B9Z55_009074</name>
</gene>
<dbReference type="Gene3D" id="1.10.443.10">
    <property type="entry name" value="Intergrase catalytic core"/>
    <property type="match status" value="1"/>
</dbReference>
<keyword evidence="4" id="KW-1185">Reference proteome</keyword>
<keyword evidence="1" id="KW-0233">DNA recombination</keyword>
<dbReference type="InterPro" id="IPR002104">
    <property type="entry name" value="Integrase_catalytic"/>
</dbReference>
<dbReference type="Proteomes" id="UP000230233">
    <property type="component" value="Chromosome III"/>
</dbReference>
<dbReference type="GO" id="GO:0003677">
    <property type="term" value="F:DNA binding"/>
    <property type="evidence" value="ECO:0007669"/>
    <property type="project" value="InterPro"/>
</dbReference>
<evidence type="ECO:0000259" key="2">
    <source>
        <dbReference type="PROSITE" id="PS51898"/>
    </source>
</evidence>
<dbReference type="STRING" id="1611254.A0A2G5UQY7"/>
<dbReference type="InterPro" id="IPR012337">
    <property type="entry name" value="RNaseH-like_sf"/>
</dbReference>
<dbReference type="SUPFAM" id="SSF53098">
    <property type="entry name" value="Ribonuclease H-like"/>
    <property type="match status" value="1"/>
</dbReference>
<accession>A0A2G5UQY7</accession>